<dbReference type="GO" id="GO:0005737">
    <property type="term" value="C:cytoplasm"/>
    <property type="evidence" value="ECO:0007669"/>
    <property type="project" value="TreeGrafter"/>
</dbReference>
<keyword evidence="6" id="KW-0443">Lipid metabolism</keyword>
<dbReference type="InterPro" id="IPR050565">
    <property type="entry name" value="LYPA1-2/EST-like"/>
</dbReference>
<protein>
    <recommendedName>
        <fullName evidence="3">Acyl-protein thioesterase 1</fullName>
        <ecNumber evidence="2">3.1.2.22</ecNumber>
    </recommendedName>
    <alternativeName>
        <fullName evidence="8">Palmitoyl-protein hydrolase</fullName>
    </alternativeName>
</protein>
<dbReference type="SUPFAM" id="SSF53474">
    <property type="entry name" value="alpha/beta-Hydrolases"/>
    <property type="match status" value="1"/>
</dbReference>
<dbReference type="GO" id="GO:0008474">
    <property type="term" value="F:palmitoyl-(protein) hydrolase activity"/>
    <property type="evidence" value="ECO:0007669"/>
    <property type="project" value="UniProtKB-EC"/>
</dbReference>
<evidence type="ECO:0000256" key="7">
    <source>
        <dbReference type="ARBA" id="ARBA00029392"/>
    </source>
</evidence>
<comment type="function">
    <text evidence="7">Hydrolyzes fatty acids from S-acylated cysteine residues in proteins with a strong preference for palmitoylated G-alpha proteins over other acyl substrates. Mediates the deacylation of G-alpha proteins such as GPA1 in vivo, but has weak or no activity toward palmitoylated Ras proteins. Has weak lysophospholipase activity in vitro; however such activity may not exist in vivo.</text>
</comment>
<feature type="domain" description="Phospholipase/carboxylesterase/thioesterase" evidence="10">
    <location>
        <begin position="22"/>
        <end position="230"/>
    </location>
</feature>
<evidence type="ECO:0000256" key="6">
    <source>
        <dbReference type="ARBA" id="ARBA00022832"/>
    </source>
</evidence>
<keyword evidence="12" id="KW-1185">Reference proteome</keyword>
<evidence type="ECO:0000256" key="8">
    <source>
        <dbReference type="ARBA" id="ARBA00031195"/>
    </source>
</evidence>
<dbReference type="EC" id="3.1.2.22" evidence="2"/>
<evidence type="ECO:0000256" key="5">
    <source>
        <dbReference type="ARBA" id="ARBA00022801"/>
    </source>
</evidence>
<comment type="similarity">
    <text evidence="1">Belongs to the AB hydrolase superfamily. AB hydrolase 2 family.</text>
</comment>
<gene>
    <name evidence="11" type="primary">BQ5605_C034g11346</name>
    <name evidence="11" type="ORF">BQ5605_C034G11346</name>
</gene>
<accession>A0A2X0PHT6</accession>
<evidence type="ECO:0000256" key="1">
    <source>
        <dbReference type="ARBA" id="ARBA00006499"/>
    </source>
</evidence>
<evidence type="ECO:0000256" key="2">
    <source>
        <dbReference type="ARBA" id="ARBA00012423"/>
    </source>
</evidence>
<name>A0A2X0PHT6_9BASI</name>
<dbReference type="PANTHER" id="PTHR10655">
    <property type="entry name" value="LYSOPHOSPHOLIPASE-RELATED"/>
    <property type="match status" value="1"/>
</dbReference>
<evidence type="ECO:0000259" key="10">
    <source>
        <dbReference type="Pfam" id="PF02230"/>
    </source>
</evidence>
<dbReference type="GO" id="GO:0052689">
    <property type="term" value="F:carboxylic ester hydrolase activity"/>
    <property type="evidence" value="ECO:0007669"/>
    <property type="project" value="UniProtKB-KW"/>
</dbReference>
<keyword evidence="6" id="KW-0276">Fatty acid metabolism</keyword>
<dbReference type="InterPro" id="IPR029058">
    <property type="entry name" value="AB_hydrolase_fold"/>
</dbReference>
<evidence type="ECO:0000256" key="4">
    <source>
        <dbReference type="ARBA" id="ARBA00022487"/>
    </source>
</evidence>
<comment type="catalytic activity">
    <reaction evidence="9">
        <text>S-hexadecanoyl-L-cysteinyl-[protein] + H2O = L-cysteinyl-[protein] + hexadecanoate + H(+)</text>
        <dbReference type="Rhea" id="RHEA:19233"/>
        <dbReference type="Rhea" id="RHEA-COMP:10131"/>
        <dbReference type="Rhea" id="RHEA-COMP:11032"/>
        <dbReference type="ChEBI" id="CHEBI:7896"/>
        <dbReference type="ChEBI" id="CHEBI:15377"/>
        <dbReference type="ChEBI" id="CHEBI:15378"/>
        <dbReference type="ChEBI" id="CHEBI:29950"/>
        <dbReference type="ChEBI" id="CHEBI:74151"/>
        <dbReference type="EC" id="3.1.2.22"/>
    </reaction>
</comment>
<keyword evidence="5" id="KW-0378">Hydrolase</keyword>
<dbReference type="Pfam" id="PF02230">
    <property type="entry name" value="Abhydrolase_2"/>
    <property type="match status" value="1"/>
</dbReference>
<evidence type="ECO:0000313" key="12">
    <source>
        <dbReference type="Proteomes" id="UP000249464"/>
    </source>
</evidence>
<evidence type="ECO:0000256" key="3">
    <source>
        <dbReference type="ARBA" id="ARBA00014923"/>
    </source>
</evidence>
<evidence type="ECO:0000256" key="9">
    <source>
        <dbReference type="ARBA" id="ARBA00047337"/>
    </source>
</evidence>
<proteinExistence type="inferred from homology"/>
<dbReference type="STRING" id="796604.A0A2X0PHT6"/>
<reference evidence="11 12" key="1">
    <citation type="submission" date="2016-11" db="EMBL/GenBank/DDBJ databases">
        <authorList>
            <person name="Jaros S."/>
            <person name="Januszkiewicz K."/>
            <person name="Wedrychowicz H."/>
        </authorList>
    </citation>
    <scope>NUCLEOTIDE SEQUENCE [LARGE SCALE GENOMIC DNA]</scope>
</reference>
<organism evidence="11 12">
    <name type="scientific">Microbotryum silenes-dioicae</name>
    <dbReference type="NCBI Taxonomy" id="796604"/>
    <lineage>
        <taxon>Eukaryota</taxon>
        <taxon>Fungi</taxon>
        <taxon>Dikarya</taxon>
        <taxon>Basidiomycota</taxon>
        <taxon>Pucciniomycotina</taxon>
        <taxon>Microbotryomycetes</taxon>
        <taxon>Microbotryales</taxon>
        <taxon>Microbotryaceae</taxon>
        <taxon>Microbotryum</taxon>
    </lineage>
</organism>
<sequence length="245" mass="26129">MSAAGLRLRAFAPTVLAAPNPSAHTASLVFCHGFGATASDWQDLHRLPGLDHLKVILPQAPLRAISINSMQPMPAWFDILSMSHAARTQDGDEDEEGLGESVDDLTQIIQTEIDAGIAPGRIVIGGFSQGAALAMKLGLAGKLRLGGVVALSGYTPLQWKFMLSPWARETPVFVGHGTADSVISFSTGEAGVARLRGAGLQRLEFQTYPGMAHSACLEELQDLTRWLQKVVPSINRPEATGKPKL</sequence>
<dbReference type="Gene3D" id="3.40.50.1820">
    <property type="entry name" value="alpha/beta hydrolase"/>
    <property type="match status" value="1"/>
</dbReference>
<evidence type="ECO:0000313" key="11">
    <source>
        <dbReference type="EMBL" id="SGZ00404.1"/>
    </source>
</evidence>
<dbReference type="Proteomes" id="UP000249464">
    <property type="component" value="Unassembled WGS sequence"/>
</dbReference>
<dbReference type="EMBL" id="FQNC01000065">
    <property type="protein sequence ID" value="SGZ00404.1"/>
    <property type="molecule type" value="Genomic_DNA"/>
</dbReference>
<dbReference type="InterPro" id="IPR003140">
    <property type="entry name" value="PLipase/COase/thioEstase"/>
</dbReference>
<dbReference type="GO" id="GO:0006631">
    <property type="term" value="P:fatty acid metabolic process"/>
    <property type="evidence" value="ECO:0007669"/>
    <property type="project" value="UniProtKB-KW"/>
</dbReference>
<keyword evidence="4" id="KW-0719">Serine esterase</keyword>
<dbReference type="AlphaFoldDB" id="A0A2X0PHT6"/>
<dbReference type="PANTHER" id="PTHR10655:SF17">
    <property type="entry name" value="LYSOPHOSPHOLIPASE-LIKE PROTEIN 1"/>
    <property type="match status" value="1"/>
</dbReference>